<evidence type="ECO:0000256" key="6">
    <source>
        <dbReference type="SAM" id="Phobius"/>
    </source>
</evidence>
<keyword evidence="5 6" id="KW-0472">Membrane</keyword>
<dbReference type="EMBL" id="UINC01000375">
    <property type="protein sequence ID" value="SUZ54203.1"/>
    <property type="molecule type" value="Genomic_DNA"/>
</dbReference>
<feature type="transmembrane region" description="Helical" evidence="6">
    <location>
        <begin position="274"/>
        <end position="297"/>
    </location>
</feature>
<dbReference type="InterPro" id="IPR022791">
    <property type="entry name" value="L-PG_synthase/AglD"/>
</dbReference>
<name>A0A381NKZ1_9ZZZZ</name>
<dbReference type="GO" id="GO:0005886">
    <property type="term" value="C:plasma membrane"/>
    <property type="evidence" value="ECO:0007669"/>
    <property type="project" value="UniProtKB-SubCell"/>
</dbReference>
<evidence type="ECO:0000256" key="4">
    <source>
        <dbReference type="ARBA" id="ARBA00022989"/>
    </source>
</evidence>
<feature type="transmembrane region" description="Helical" evidence="6">
    <location>
        <begin position="231"/>
        <end position="254"/>
    </location>
</feature>
<protein>
    <submittedName>
        <fullName evidence="7">Uncharacterized protein</fullName>
    </submittedName>
</protein>
<keyword evidence="3 6" id="KW-0812">Transmembrane</keyword>
<evidence type="ECO:0000256" key="5">
    <source>
        <dbReference type="ARBA" id="ARBA00023136"/>
    </source>
</evidence>
<evidence type="ECO:0000256" key="3">
    <source>
        <dbReference type="ARBA" id="ARBA00022692"/>
    </source>
</evidence>
<dbReference type="Pfam" id="PF03706">
    <property type="entry name" value="LPG_synthase_TM"/>
    <property type="match status" value="1"/>
</dbReference>
<accession>A0A381NKZ1</accession>
<feature type="transmembrane region" description="Helical" evidence="6">
    <location>
        <begin position="124"/>
        <end position="145"/>
    </location>
</feature>
<keyword evidence="4 6" id="KW-1133">Transmembrane helix</keyword>
<keyword evidence="2" id="KW-1003">Cell membrane</keyword>
<comment type="subcellular location">
    <subcellularLocation>
        <location evidence="1">Cell membrane</location>
        <topology evidence="1">Multi-pass membrane protein</topology>
    </subcellularLocation>
</comment>
<feature type="transmembrane region" description="Helical" evidence="6">
    <location>
        <begin position="152"/>
        <end position="170"/>
    </location>
</feature>
<proteinExistence type="predicted"/>
<evidence type="ECO:0000256" key="2">
    <source>
        <dbReference type="ARBA" id="ARBA00022475"/>
    </source>
</evidence>
<feature type="transmembrane region" description="Helical" evidence="6">
    <location>
        <begin position="37"/>
        <end position="57"/>
    </location>
</feature>
<feature type="transmembrane region" description="Helical" evidence="6">
    <location>
        <begin position="6"/>
        <end position="25"/>
    </location>
</feature>
<sequence length="299" mass="32314">MRSTVLRLGVSLGFMLGLAWWFNPTDVVGPLVRMRPGWVLLAVLISFVQIAVLAWRWRFTASHLGVELAFPVAWREYYLSIFLNQVLPGGVMGDVSRAWRHARTQHGESEQSGPAVRAVVFERLSAQMVMVVLAVVSLLALPVVLDRLPSPTFLIAGLVTTVVAVAFVAWKRRRSSGGSRLGRTLTEVSMSHYSGRVLILQLASAIFVVATYLATYLVASRAIGMEIPTLVLLPLVAPVLMTMLIPVTVAGWGLRESAAAVLWGAVGLTASDGVAVSLAYGLIVLLCSLPGAFVLLLKR</sequence>
<reference evidence="7" key="1">
    <citation type="submission" date="2018-05" db="EMBL/GenBank/DDBJ databases">
        <authorList>
            <person name="Lanie J.A."/>
            <person name="Ng W.-L."/>
            <person name="Kazmierczak K.M."/>
            <person name="Andrzejewski T.M."/>
            <person name="Davidsen T.M."/>
            <person name="Wayne K.J."/>
            <person name="Tettelin H."/>
            <person name="Glass J.I."/>
            <person name="Rusch D."/>
            <person name="Podicherti R."/>
            <person name="Tsui H.-C.T."/>
            <person name="Winkler M.E."/>
        </authorList>
    </citation>
    <scope>NUCLEOTIDE SEQUENCE</scope>
</reference>
<organism evidence="7">
    <name type="scientific">marine metagenome</name>
    <dbReference type="NCBI Taxonomy" id="408172"/>
    <lineage>
        <taxon>unclassified sequences</taxon>
        <taxon>metagenomes</taxon>
        <taxon>ecological metagenomes</taxon>
    </lineage>
</organism>
<feature type="transmembrane region" description="Helical" evidence="6">
    <location>
        <begin position="198"/>
        <end position="219"/>
    </location>
</feature>
<dbReference type="PANTHER" id="PTHR40277">
    <property type="entry name" value="BLL5419 PROTEIN"/>
    <property type="match status" value="1"/>
</dbReference>
<dbReference type="AlphaFoldDB" id="A0A381NKZ1"/>
<dbReference type="PANTHER" id="PTHR40277:SF1">
    <property type="entry name" value="BLL5419 PROTEIN"/>
    <property type="match status" value="1"/>
</dbReference>
<evidence type="ECO:0000313" key="7">
    <source>
        <dbReference type="EMBL" id="SUZ54203.1"/>
    </source>
</evidence>
<evidence type="ECO:0000256" key="1">
    <source>
        <dbReference type="ARBA" id="ARBA00004651"/>
    </source>
</evidence>
<gene>
    <name evidence="7" type="ORF">METZ01_LOCUS7057</name>
</gene>